<evidence type="ECO:0000313" key="1">
    <source>
        <dbReference type="EMBL" id="KAG7769077.1"/>
    </source>
</evidence>
<dbReference type="EMBL" id="JAHLUN010000001">
    <property type="protein sequence ID" value="KAG7769077.1"/>
    <property type="molecule type" value="Genomic_DNA"/>
</dbReference>
<comment type="caution">
    <text evidence="1">The sequence shown here is derived from an EMBL/GenBank/DDBJ whole genome shotgun (WGS) entry which is preliminary data.</text>
</comment>
<evidence type="ECO:0008006" key="3">
    <source>
        <dbReference type="Google" id="ProtNLM"/>
    </source>
</evidence>
<evidence type="ECO:0000313" key="2">
    <source>
        <dbReference type="Proteomes" id="UP000697297"/>
    </source>
</evidence>
<dbReference type="Proteomes" id="UP000697297">
    <property type="component" value="Unassembled WGS sequence"/>
</dbReference>
<reference evidence="1 2" key="1">
    <citation type="journal article" date="2021" name="G3 (Bethesda)">
        <title>Genomic diversity, chromosomal rearrangements, and interspecies hybridization in the ogataea polymorpha species complex.</title>
        <authorList>
            <person name="Hanson S.J."/>
            <person name="Cinneide E.O."/>
            <person name="Salzberg L.I."/>
            <person name="Wolfe K.H."/>
            <person name="McGowan J."/>
            <person name="Fitzpatrick D.A."/>
            <person name="Matlin K."/>
        </authorList>
    </citation>
    <scope>NUCLEOTIDE SEQUENCE [LARGE SCALE GENOMIC DNA]</scope>
    <source>
        <strain evidence="1">81-436-3</strain>
    </source>
</reference>
<accession>A0ABQ7RNF2</accession>
<keyword evidence="2" id="KW-1185">Reference proteome</keyword>
<sequence length="152" mass="17303">MLERARTVHRFVSQLRLGSKHRQSFWKKPSSNTTVSETLQTTNKSPANTVLTDGVDTSKEAAANTLLHVESTEMSFISVEHDLGDLSEQFYLVPSSERNVPSKQQSESSSTYSDSFNFEWVNDMISMYMTYESEVPKSALLEADYEYYSSFL</sequence>
<organism evidence="1 2">
    <name type="scientific">Ogataea haglerorum</name>
    <dbReference type="NCBI Taxonomy" id="1937702"/>
    <lineage>
        <taxon>Eukaryota</taxon>
        <taxon>Fungi</taxon>
        <taxon>Dikarya</taxon>
        <taxon>Ascomycota</taxon>
        <taxon>Saccharomycotina</taxon>
        <taxon>Pichiomycetes</taxon>
        <taxon>Pichiales</taxon>
        <taxon>Pichiaceae</taxon>
        <taxon>Ogataea</taxon>
    </lineage>
</organism>
<gene>
    <name evidence="1" type="ORF">KL946_000360</name>
</gene>
<name>A0ABQ7RNF2_9ASCO</name>
<protein>
    <recommendedName>
        <fullName evidence="3">Transcription factor</fullName>
    </recommendedName>
</protein>
<proteinExistence type="predicted"/>